<evidence type="ECO:0000256" key="2">
    <source>
        <dbReference type="ARBA" id="ARBA00022729"/>
    </source>
</evidence>
<keyword evidence="3" id="KW-0472">Membrane</keyword>
<accession>A0A6N3B145</accession>
<dbReference type="EMBL" id="CACRUP010000013">
    <property type="protein sequence ID" value="VYT96178.1"/>
    <property type="molecule type" value="Genomic_DNA"/>
</dbReference>
<dbReference type="InterPro" id="IPR011330">
    <property type="entry name" value="Glyco_hydro/deAcase_b/a-brl"/>
</dbReference>
<dbReference type="Pfam" id="PF01522">
    <property type="entry name" value="Polysacc_deac_1"/>
    <property type="match status" value="1"/>
</dbReference>
<dbReference type="SUPFAM" id="SSF88713">
    <property type="entry name" value="Glycoside hydrolase/deacetylase"/>
    <property type="match status" value="1"/>
</dbReference>
<dbReference type="Gene3D" id="3.20.20.370">
    <property type="entry name" value="Glycoside hydrolase/deacetylase"/>
    <property type="match status" value="1"/>
</dbReference>
<proteinExistence type="predicted"/>
<dbReference type="PANTHER" id="PTHR34216">
    <property type="match status" value="1"/>
</dbReference>
<name>A0A6N3B145_9FIRM</name>
<comment type="subcellular location">
    <subcellularLocation>
        <location evidence="1">Secreted</location>
    </subcellularLocation>
</comment>
<dbReference type="GO" id="GO:0005975">
    <property type="term" value="P:carbohydrate metabolic process"/>
    <property type="evidence" value="ECO:0007669"/>
    <property type="project" value="InterPro"/>
</dbReference>
<reference evidence="5" key="1">
    <citation type="submission" date="2019-11" db="EMBL/GenBank/DDBJ databases">
        <authorList>
            <person name="Feng L."/>
        </authorList>
    </citation>
    <scope>NUCLEOTIDE SEQUENCE</scope>
    <source>
        <strain evidence="5">PgorbachiiLFYP46</strain>
    </source>
</reference>
<dbReference type="GO" id="GO:0016810">
    <property type="term" value="F:hydrolase activity, acting on carbon-nitrogen (but not peptide) bonds"/>
    <property type="evidence" value="ECO:0007669"/>
    <property type="project" value="InterPro"/>
</dbReference>
<dbReference type="PANTHER" id="PTHR34216:SF3">
    <property type="entry name" value="POLY-BETA-1,6-N-ACETYL-D-GLUCOSAMINE N-DEACETYLASE"/>
    <property type="match status" value="1"/>
</dbReference>
<dbReference type="GO" id="GO:0005576">
    <property type="term" value="C:extracellular region"/>
    <property type="evidence" value="ECO:0007669"/>
    <property type="project" value="UniProtKB-SubCell"/>
</dbReference>
<gene>
    <name evidence="5" type="primary">pgaB</name>
    <name evidence="5" type="ORF">PGLFYP46_01518</name>
</gene>
<dbReference type="PROSITE" id="PS51677">
    <property type="entry name" value="NODB"/>
    <property type="match status" value="1"/>
</dbReference>
<evidence type="ECO:0000313" key="5">
    <source>
        <dbReference type="EMBL" id="VYT96178.1"/>
    </source>
</evidence>
<evidence type="ECO:0000259" key="4">
    <source>
        <dbReference type="PROSITE" id="PS51677"/>
    </source>
</evidence>
<evidence type="ECO:0000256" key="3">
    <source>
        <dbReference type="SAM" id="Phobius"/>
    </source>
</evidence>
<dbReference type="InterPro" id="IPR051398">
    <property type="entry name" value="Polysacch_Deacetylase"/>
</dbReference>
<keyword evidence="5" id="KW-0378">Hydrolase</keyword>
<feature type="transmembrane region" description="Helical" evidence="3">
    <location>
        <begin position="12"/>
        <end position="30"/>
    </location>
</feature>
<dbReference type="EC" id="3.5.1.-" evidence="5"/>
<sequence length="593" mass="70008">MENKRSRQFNKLFIIIGLIIMALIVVFNILTDSFNVFNDNLFKWYSYDFTQNPRTAKITYLKKIQKEKNYKNFIIGASGSSSIPTKKLKEYTGKDYFNCFYYGADLYDTVKTVKFLVENYDVESIIMPFSIPSASKYHENNRNLNYLLHPSVSGENKINFYKNYAFANPKYGMDKIKAEKNNTYLPDNFDVFNLDGSYDKRVRDTEYIGSKEDYIKNLDFKVYNEKIKLKNIDEAVAAIKSIKEMCQENNVDVKFILTPMSKMQNDRYDEKEVEEYLKKVSDVTEYWDFTDSTFENDPRFFYDPSHFRNALGNLILDKIYKGQGEFGRFVKKGDYKKINSPTKNLERDFYIYAFHHLKDQAEGLYTIDGKRFEEFLKFLKDNNIETVKFSDLISYVKGEKDLPEKFGIITFDDGYSSNIDIAYPLLKKYGQVATIFPIGNLMGREKYPGNNKDMNKHFSTEEAKKVEDVFEFGSHSYFFHQSYKIKGIKYRENLGMIEGEKEKDFIKDFREDSKKFKEVYRKFNNHEPYVFAYPQGIYNNLTEVLLTEEGYKVTVTSEEGKNTIVKYLPESLRRLRRVNISEDRDLKELIVKN</sequence>
<dbReference type="InterPro" id="IPR002509">
    <property type="entry name" value="NODB_dom"/>
</dbReference>
<keyword evidence="3" id="KW-1133">Transmembrane helix</keyword>
<dbReference type="RefSeq" id="WP_156701405.1">
    <property type="nucleotide sequence ID" value="NZ_CACRUP010000013.1"/>
</dbReference>
<feature type="domain" description="NodB homology" evidence="4">
    <location>
        <begin position="405"/>
        <end position="593"/>
    </location>
</feature>
<organism evidence="5">
    <name type="scientific">Peptoniphilus gorbachii</name>
    <dbReference type="NCBI Taxonomy" id="411567"/>
    <lineage>
        <taxon>Bacteria</taxon>
        <taxon>Bacillati</taxon>
        <taxon>Bacillota</taxon>
        <taxon>Tissierellia</taxon>
        <taxon>Tissierellales</taxon>
        <taxon>Peptoniphilaceae</taxon>
        <taxon>Peptoniphilus</taxon>
    </lineage>
</organism>
<keyword evidence="2" id="KW-0732">Signal</keyword>
<protein>
    <submittedName>
        <fullName evidence="5">Poly-beta-1,6-N-acetyl-D-glucosamine N-deacetylase</fullName>
        <ecNumber evidence="5">3.5.1.-</ecNumber>
    </submittedName>
</protein>
<keyword evidence="3" id="KW-0812">Transmembrane</keyword>
<evidence type="ECO:0000256" key="1">
    <source>
        <dbReference type="ARBA" id="ARBA00004613"/>
    </source>
</evidence>
<dbReference type="AlphaFoldDB" id="A0A6N3B145"/>